<protein>
    <submittedName>
        <fullName evidence="1">Uncharacterized protein</fullName>
    </submittedName>
</protein>
<organism evidence="1 2">
    <name type="scientific">Candidatus Portnoybacteria bacterium RIFCSPLOWO2_02_FULL_39_11</name>
    <dbReference type="NCBI Taxonomy" id="1802001"/>
    <lineage>
        <taxon>Bacteria</taxon>
        <taxon>Candidatus Portnoyibacteriota</taxon>
    </lineage>
</organism>
<name>A0A1G2FU79_9BACT</name>
<evidence type="ECO:0000313" key="1">
    <source>
        <dbReference type="EMBL" id="OGZ41168.1"/>
    </source>
</evidence>
<proteinExistence type="predicted"/>
<sequence length="113" mass="12744">MRQLLQKLLLFLFQNSIIPNMDEKQIHTKVSLDKKLLSSMLTTPGFLNYDLLGKGIKVKPGRYSPIYLNMKATWSHPDVLFPIAERLADLCRGCDYVIGIETGGSPYGPSPIY</sequence>
<comment type="caution">
    <text evidence="1">The sequence shown here is derived from an EMBL/GenBank/DDBJ whole genome shotgun (WGS) entry which is preliminary data.</text>
</comment>
<reference evidence="1 2" key="1">
    <citation type="journal article" date="2016" name="Nat. Commun.">
        <title>Thousands of microbial genomes shed light on interconnected biogeochemical processes in an aquifer system.</title>
        <authorList>
            <person name="Anantharaman K."/>
            <person name="Brown C.T."/>
            <person name="Hug L.A."/>
            <person name="Sharon I."/>
            <person name="Castelle C.J."/>
            <person name="Probst A.J."/>
            <person name="Thomas B.C."/>
            <person name="Singh A."/>
            <person name="Wilkins M.J."/>
            <person name="Karaoz U."/>
            <person name="Brodie E.L."/>
            <person name="Williams K.H."/>
            <person name="Hubbard S.S."/>
            <person name="Banfield J.F."/>
        </authorList>
    </citation>
    <scope>NUCLEOTIDE SEQUENCE [LARGE SCALE GENOMIC DNA]</scope>
</reference>
<gene>
    <name evidence="1" type="ORF">A3B04_00075</name>
</gene>
<accession>A0A1G2FU79</accession>
<dbReference type="EMBL" id="MHNF01000018">
    <property type="protein sequence ID" value="OGZ41168.1"/>
    <property type="molecule type" value="Genomic_DNA"/>
</dbReference>
<dbReference type="AlphaFoldDB" id="A0A1G2FU79"/>
<dbReference type="Proteomes" id="UP000177126">
    <property type="component" value="Unassembled WGS sequence"/>
</dbReference>
<evidence type="ECO:0000313" key="2">
    <source>
        <dbReference type="Proteomes" id="UP000177126"/>
    </source>
</evidence>
<dbReference type="InterPro" id="IPR029057">
    <property type="entry name" value="PRTase-like"/>
</dbReference>
<dbReference type="SUPFAM" id="SSF53271">
    <property type="entry name" value="PRTase-like"/>
    <property type="match status" value="1"/>
</dbReference>
<dbReference type="Gene3D" id="3.40.50.2020">
    <property type="match status" value="1"/>
</dbReference>